<dbReference type="InterPro" id="IPR001638">
    <property type="entry name" value="Solute-binding_3/MltF_N"/>
</dbReference>
<comment type="similarity">
    <text evidence="1">Belongs to the bacterial solute-binding protein SsuA/TauA family.</text>
</comment>
<name>A0A4Y7RD29_9FIRM</name>
<dbReference type="RefSeq" id="WP_190239008.1">
    <property type="nucleotide sequence ID" value="NZ_QFGA01000001.1"/>
</dbReference>
<evidence type="ECO:0000256" key="1">
    <source>
        <dbReference type="ARBA" id="ARBA00010742"/>
    </source>
</evidence>
<protein>
    <submittedName>
        <fullName evidence="3">Putative ABC transporter periplasmic binding protein</fullName>
    </submittedName>
</protein>
<dbReference type="SMART" id="SM00062">
    <property type="entry name" value="PBPb"/>
    <property type="match status" value="1"/>
</dbReference>
<dbReference type="InterPro" id="IPR015168">
    <property type="entry name" value="SsuA/THI5"/>
</dbReference>
<dbReference type="Gene3D" id="3.40.190.10">
    <property type="entry name" value="Periplasmic binding protein-like II"/>
    <property type="match status" value="2"/>
</dbReference>
<dbReference type="PANTHER" id="PTHR30024">
    <property type="entry name" value="ALIPHATIC SULFONATES-BINDING PROTEIN-RELATED"/>
    <property type="match status" value="1"/>
</dbReference>
<proteinExistence type="inferred from homology"/>
<gene>
    <name evidence="3" type="primary">ssuA</name>
    <name evidence="3" type="ORF">Psch_00442</name>
</gene>
<evidence type="ECO:0000313" key="3">
    <source>
        <dbReference type="EMBL" id="TEB06908.1"/>
    </source>
</evidence>
<reference evidence="3 4" key="1">
    <citation type="journal article" date="2018" name="Environ. Microbiol.">
        <title>Novel energy conservation strategies and behaviour of Pelotomaculum schinkii driving syntrophic propionate catabolism.</title>
        <authorList>
            <person name="Hidalgo-Ahumada C.A.P."/>
            <person name="Nobu M.K."/>
            <person name="Narihiro T."/>
            <person name="Tamaki H."/>
            <person name="Liu W.T."/>
            <person name="Kamagata Y."/>
            <person name="Stams A.J.M."/>
            <person name="Imachi H."/>
            <person name="Sousa D.Z."/>
        </authorList>
    </citation>
    <scope>NUCLEOTIDE SEQUENCE [LARGE SCALE GENOMIC DNA]</scope>
    <source>
        <strain evidence="3 4">HH</strain>
    </source>
</reference>
<evidence type="ECO:0000259" key="2">
    <source>
        <dbReference type="SMART" id="SM00062"/>
    </source>
</evidence>
<evidence type="ECO:0000313" key="4">
    <source>
        <dbReference type="Proteomes" id="UP000298324"/>
    </source>
</evidence>
<dbReference type="EMBL" id="QFGA01000001">
    <property type="protein sequence ID" value="TEB06908.1"/>
    <property type="molecule type" value="Genomic_DNA"/>
</dbReference>
<dbReference type="AlphaFoldDB" id="A0A4Y7RD29"/>
<feature type="domain" description="Solute-binding protein family 3/N-terminal" evidence="2">
    <location>
        <begin position="37"/>
        <end position="251"/>
    </location>
</feature>
<accession>A0A4Y7RD29</accession>
<comment type="caution">
    <text evidence="3">The sequence shown here is derived from an EMBL/GenBank/DDBJ whole genome shotgun (WGS) entry which is preliminary data.</text>
</comment>
<dbReference type="Proteomes" id="UP000298324">
    <property type="component" value="Unassembled WGS sequence"/>
</dbReference>
<dbReference type="PROSITE" id="PS51257">
    <property type="entry name" value="PROKAR_LIPOPROTEIN"/>
    <property type="match status" value="1"/>
</dbReference>
<organism evidence="3 4">
    <name type="scientific">Pelotomaculum schinkii</name>
    <dbReference type="NCBI Taxonomy" id="78350"/>
    <lineage>
        <taxon>Bacteria</taxon>
        <taxon>Bacillati</taxon>
        <taxon>Bacillota</taxon>
        <taxon>Clostridia</taxon>
        <taxon>Eubacteriales</taxon>
        <taxon>Desulfotomaculaceae</taxon>
        <taxon>Pelotomaculum</taxon>
    </lineage>
</organism>
<keyword evidence="4" id="KW-1185">Reference proteome</keyword>
<dbReference type="SUPFAM" id="SSF53850">
    <property type="entry name" value="Periplasmic binding protein-like II"/>
    <property type="match status" value="1"/>
</dbReference>
<sequence length="319" mass="34917">MKNTVRLIGLILLVLSLLLLAGCGQTKVTAVKTAPEKLKIGILPLEDAMPAVVAEKNGYFAQENLDVELVRFQSAVEQESAIQSGQLDGIVNDLIVAALLKESGQNIKVTSIALGSTPEEGKFAIVAAPKSGINTLADLKGKKIGIANNTIIEYVTDGLLEDGGIDPSLVDKVSVPKIPVRMEMLFSHQVDAIVVPDPLLTFAEFKGAKIVVRDTARNLSQSVVIFNQKTLNEKKGAVEAFYRAYANAVDDLNNHPVDYQQVMIDNVNIPEQIAKDYQIQRYPKPQLPAEEDVNNILKWMTKKGLLKTDLKYQDLVEKI</sequence>
<dbReference type="Pfam" id="PF09084">
    <property type="entry name" value="NMT1"/>
    <property type="match status" value="1"/>
</dbReference>